<accession>A0ABD2A326</accession>
<evidence type="ECO:0000313" key="2">
    <source>
        <dbReference type="EMBL" id="KAL2715013.1"/>
    </source>
</evidence>
<sequence length="230" mass="26287">MDVPVNRSRITSPQTPRLFGLFLFVIHRKMEGAKMPPRRQGFNRFHVLEELSHSHSHTYVTSRVLISTLVVQVRVMSYVDANPQRISSSNNVIVVESSRSNSGGGLLLTVVVVVVHCSRSETNLYVSCWQPIYSVAREEAYSFEFFCFVAYPAERLRTVAASSVGGNERNEPPCITALSAVRGLQKSCWLKEEKYSQKRNKIKEKKRKEIERRDGEKSLNRDSPSTFYIR</sequence>
<feature type="region of interest" description="Disordered" evidence="1">
    <location>
        <begin position="199"/>
        <end position="230"/>
    </location>
</feature>
<feature type="compositionally biased region" description="Polar residues" evidence="1">
    <location>
        <begin position="221"/>
        <end position="230"/>
    </location>
</feature>
<keyword evidence="3" id="KW-1185">Reference proteome</keyword>
<gene>
    <name evidence="2" type="ORF">V1478_014711</name>
</gene>
<dbReference type="EMBL" id="JAUDFV010000155">
    <property type="protein sequence ID" value="KAL2715013.1"/>
    <property type="molecule type" value="Genomic_DNA"/>
</dbReference>
<dbReference type="Proteomes" id="UP001607302">
    <property type="component" value="Unassembled WGS sequence"/>
</dbReference>
<dbReference type="AlphaFoldDB" id="A0ABD2A326"/>
<comment type="caution">
    <text evidence="2">The sequence shown here is derived from an EMBL/GenBank/DDBJ whole genome shotgun (WGS) entry which is preliminary data.</text>
</comment>
<evidence type="ECO:0000256" key="1">
    <source>
        <dbReference type="SAM" id="MobiDB-lite"/>
    </source>
</evidence>
<name>A0ABD2A326_VESSQ</name>
<feature type="non-terminal residue" evidence="2">
    <location>
        <position position="230"/>
    </location>
</feature>
<organism evidence="2 3">
    <name type="scientific">Vespula squamosa</name>
    <name type="common">Southern yellow jacket</name>
    <name type="synonym">Wasp</name>
    <dbReference type="NCBI Taxonomy" id="30214"/>
    <lineage>
        <taxon>Eukaryota</taxon>
        <taxon>Metazoa</taxon>
        <taxon>Ecdysozoa</taxon>
        <taxon>Arthropoda</taxon>
        <taxon>Hexapoda</taxon>
        <taxon>Insecta</taxon>
        <taxon>Pterygota</taxon>
        <taxon>Neoptera</taxon>
        <taxon>Endopterygota</taxon>
        <taxon>Hymenoptera</taxon>
        <taxon>Apocrita</taxon>
        <taxon>Aculeata</taxon>
        <taxon>Vespoidea</taxon>
        <taxon>Vespidae</taxon>
        <taxon>Vespinae</taxon>
        <taxon>Vespula</taxon>
    </lineage>
</organism>
<evidence type="ECO:0000313" key="3">
    <source>
        <dbReference type="Proteomes" id="UP001607302"/>
    </source>
</evidence>
<reference evidence="2 3" key="1">
    <citation type="journal article" date="2024" name="Ann. Entomol. Soc. Am.">
        <title>Genomic analyses of the southern and eastern yellowjacket wasps (Hymenoptera: Vespidae) reveal evolutionary signatures of social life.</title>
        <authorList>
            <person name="Catto M.A."/>
            <person name="Caine P.B."/>
            <person name="Orr S.E."/>
            <person name="Hunt B.G."/>
            <person name="Goodisman M.A.D."/>
        </authorList>
    </citation>
    <scope>NUCLEOTIDE SEQUENCE [LARGE SCALE GENOMIC DNA]</scope>
    <source>
        <strain evidence="2">233</strain>
        <tissue evidence="2">Head and thorax</tissue>
    </source>
</reference>
<feature type="compositionally biased region" description="Basic and acidic residues" evidence="1">
    <location>
        <begin position="207"/>
        <end position="220"/>
    </location>
</feature>
<proteinExistence type="predicted"/>
<protein>
    <submittedName>
        <fullName evidence="2">Uncharacterized protein</fullName>
    </submittedName>
</protein>